<accession>A0A239G0M7</accession>
<dbReference type="EMBL" id="FZOJ01000014">
    <property type="protein sequence ID" value="SNS61584.1"/>
    <property type="molecule type" value="Genomic_DNA"/>
</dbReference>
<proteinExistence type="inferred from homology"/>
<dbReference type="Gene3D" id="3.40.630.10">
    <property type="entry name" value="Zn peptidases"/>
    <property type="match status" value="1"/>
</dbReference>
<dbReference type="PANTHER" id="PTHR30575:SF0">
    <property type="entry name" value="XAA-ARG DIPEPTIDASE"/>
    <property type="match status" value="1"/>
</dbReference>
<dbReference type="GO" id="GO:0016805">
    <property type="term" value="F:dipeptidase activity"/>
    <property type="evidence" value="ECO:0007669"/>
    <property type="project" value="InterPro"/>
</dbReference>
<dbReference type="AlphaFoldDB" id="A0A239G0M7"/>
<keyword evidence="3" id="KW-0378">Hydrolase</keyword>
<gene>
    <name evidence="3" type="ORF">SAMN05446037_101487</name>
</gene>
<dbReference type="SUPFAM" id="SSF53187">
    <property type="entry name" value="Zn-dependent exopeptidases"/>
    <property type="match status" value="1"/>
</dbReference>
<organism evidence="3 4">
    <name type="scientific">Anaerovirgula multivorans</name>
    <dbReference type="NCBI Taxonomy" id="312168"/>
    <lineage>
        <taxon>Bacteria</taxon>
        <taxon>Bacillati</taxon>
        <taxon>Bacillota</taxon>
        <taxon>Clostridia</taxon>
        <taxon>Peptostreptococcales</taxon>
        <taxon>Natronincolaceae</taxon>
        <taxon>Anaerovirgula</taxon>
    </lineage>
</organism>
<evidence type="ECO:0000259" key="2">
    <source>
        <dbReference type="Pfam" id="PF07687"/>
    </source>
</evidence>
<dbReference type="Proteomes" id="UP000198304">
    <property type="component" value="Unassembled WGS sequence"/>
</dbReference>
<dbReference type="InterPro" id="IPR052030">
    <property type="entry name" value="Peptidase_M20/M20A_hydrolases"/>
</dbReference>
<sequence>MKDKLFLTIDHMKSELISMSDYIFDNPELAFKEVKASKILTEYLEKNGFVVEKGLGSLSTAFRGVYENGQEGPTVGLLCEYDALEGLGHGCAHHMQGPSIVGAAVAIKEIIKEQPYKLVVYGTPGEEGGGGKIIMLREGYLRDIDVALMMHGGPATQTDIKSLAASSIKITFHGKSAHAALKPEAGRSALDALLLTFQGVEFLREHVLEDTRMHYTVMEAGGPCNVVPAKAVGSFILRSYNSVYLKEVVRRFEKIVEGASLMTETTYEIETEKTLESKVPIYKLNDLLMKNAELVNAPVRRSAREKTGSTDFGNVTYVLPGSCIRIAFVDENASSHSIDFINDGKSERGHNAVITGTKILAGTVTDLINNPQIVKEIQNEFEYTKEKMNIF</sequence>
<feature type="domain" description="Peptidase M20 dimerisation" evidence="2">
    <location>
        <begin position="167"/>
        <end position="257"/>
    </location>
</feature>
<evidence type="ECO:0000313" key="4">
    <source>
        <dbReference type="Proteomes" id="UP000198304"/>
    </source>
</evidence>
<dbReference type="PIRSF" id="PIRSF037226">
    <property type="entry name" value="Amidohydrolase_ACY1L2_prd"/>
    <property type="match status" value="1"/>
</dbReference>
<dbReference type="GO" id="GO:0005737">
    <property type="term" value="C:cytoplasm"/>
    <property type="evidence" value="ECO:0007669"/>
    <property type="project" value="TreeGrafter"/>
</dbReference>
<keyword evidence="4" id="KW-1185">Reference proteome</keyword>
<dbReference type="InterPro" id="IPR017439">
    <property type="entry name" value="Amidohydrolase"/>
</dbReference>
<evidence type="ECO:0000313" key="3">
    <source>
        <dbReference type="EMBL" id="SNS61584.1"/>
    </source>
</evidence>
<dbReference type="InterPro" id="IPR011650">
    <property type="entry name" value="Peptidase_M20_dimer"/>
</dbReference>
<dbReference type="InterPro" id="IPR002933">
    <property type="entry name" value="Peptidase_M20"/>
</dbReference>
<protein>
    <recommendedName>
        <fullName evidence="1">Peptidase M20 domain-containing protein 2</fullName>
    </recommendedName>
</protein>
<comment type="similarity">
    <text evidence="1">Belongs to the peptidase M20A family.</text>
</comment>
<dbReference type="NCBIfam" id="TIGR01891">
    <property type="entry name" value="amidohydrolases"/>
    <property type="match status" value="1"/>
</dbReference>
<dbReference type="CDD" id="cd03887">
    <property type="entry name" value="M20_Acy1L2"/>
    <property type="match status" value="1"/>
</dbReference>
<dbReference type="Gene3D" id="3.30.70.360">
    <property type="match status" value="1"/>
</dbReference>
<dbReference type="OrthoDB" id="9781032at2"/>
<dbReference type="GO" id="GO:0046657">
    <property type="term" value="P:folic acid catabolic process"/>
    <property type="evidence" value="ECO:0007669"/>
    <property type="project" value="TreeGrafter"/>
</dbReference>
<dbReference type="SUPFAM" id="SSF55031">
    <property type="entry name" value="Bacterial exopeptidase dimerisation domain"/>
    <property type="match status" value="1"/>
</dbReference>
<dbReference type="InterPro" id="IPR017144">
    <property type="entry name" value="Xaa-Arg_dipeptidase"/>
</dbReference>
<name>A0A239G0M7_9FIRM</name>
<dbReference type="GO" id="GO:0071713">
    <property type="term" value="F:para-aminobenzoyl-glutamate hydrolase activity"/>
    <property type="evidence" value="ECO:0007669"/>
    <property type="project" value="TreeGrafter"/>
</dbReference>
<dbReference type="RefSeq" id="WP_089283634.1">
    <property type="nucleotide sequence ID" value="NZ_FZOJ01000014.1"/>
</dbReference>
<dbReference type="Pfam" id="PF07687">
    <property type="entry name" value="M20_dimer"/>
    <property type="match status" value="1"/>
</dbReference>
<dbReference type="PANTHER" id="PTHR30575">
    <property type="entry name" value="PEPTIDASE M20"/>
    <property type="match status" value="1"/>
</dbReference>
<dbReference type="InterPro" id="IPR036264">
    <property type="entry name" value="Bact_exopeptidase_dim_dom"/>
</dbReference>
<reference evidence="3 4" key="1">
    <citation type="submission" date="2017-06" db="EMBL/GenBank/DDBJ databases">
        <authorList>
            <person name="Kim H.J."/>
            <person name="Triplett B.A."/>
        </authorList>
    </citation>
    <scope>NUCLEOTIDE SEQUENCE [LARGE SCALE GENOMIC DNA]</scope>
    <source>
        <strain evidence="3 4">SCA</strain>
    </source>
</reference>
<evidence type="ECO:0000256" key="1">
    <source>
        <dbReference type="PIRNR" id="PIRNR037226"/>
    </source>
</evidence>
<dbReference type="Pfam" id="PF01546">
    <property type="entry name" value="Peptidase_M20"/>
    <property type="match status" value="1"/>
</dbReference>